<dbReference type="InterPro" id="IPR029063">
    <property type="entry name" value="SAM-dependent_MTases_sf"/>
</dbReference>
<reference evidence="5" key="1">
    <citation type="submission" date="2023-02" db="EMBL/GenBank/DDBJ databases">
        <title>Genome of toxic invasive species Heracleum sosnowskyi carries increased number of genes despite the absence of recent whole-genome duplications.</title>
        <authorList>
            <person name="Schelkunov M."/>
            <person name="Shtratnikova V."/>
            <person name="Makarenko M."/>
            <person name="Klepikova A."/>
            <person name="Omelchenko D."/>
            <person name="Novikova G."/>
            <person name="Obukhova E."/>
            <person name="Bogdanov V."/>
            <person name="Penin A."/>
            <person name="Logacheva M."/>
        </authorList>
    </citation>
    <scope>NUCLEOTIDE SEQUENCE</scope>
    <source>
        <strain evidence="5">Hsosn_3</strain>
        <tissue evidence="5">Leaf</tissue>
    </source>
</reference>
<evidence type="ECO:0000313" key="6">
    <source>
        <dbReference type="Proteomes" id="UP001237642"/>
    </source>
</evidence>
<evidence type="ECO:0000256" key="1">
    <source>
        <dbReference type="ARBA" id="ARBA00022603"/>
    </source>
</evidence>
<organism evidence="5 6">
    <name type="scientific">Heracleum sosnowskyi</name>
    <dbReference type="NCBI Taxonomy" id="360622"/>
    <lineage>
        <taxon>Eukaryota</taxon>
        <taxon>Viridiplantae</taxon>
        <taxon>Streptophyta</taxon>
        <taxon>Embryophyta</taxon>
        <taxon>Tracheophyta</taxon>
        <taxon>Spermatophyta</taxon>
        <taxon>Magnoliopsida</taxon>
        <taxon>eudicotyledons</taxon>
        <taxon>Gunneridae</taxon>
        <taxon>Pentapetalae</taxon>
        <taxon>asterids</taxon>
        <taxon>campanulids</taxon>
        <taxon>Apiales</taxon>
        <taxon>Apiaceae</taxon>
        <taxon>Apioideae</taxon>
        <taxon>apioid superclade</taxon>
        <taxon>Tordylieae</taxon>
        <taxon>Tordyliinae</taxon>
        <taxon>Heracleum</taxon>
    </lineage>
</organism>
<name>A0AAD8IWE2_9APIA</name>
<gene>
    <name evidence="5" type="ORF">POM88_011199</name>
</gene>
<proteinExistence type="predicted"/>
<dbReference type="InterPro" id="IPR016461">
    <property type="entry name" value="COMT-like"/>
</dbReference>
<keyword evidence="2" id="KW-0808">Transferase</keyword>
<dbReference type="AlphaFoldDB" id="A0AAD8IWE2"/>
<dbReference type="GO" id="GO:0032259">
    <property type="term" value="P:methylation"/>
    <property type="evidence" value="ECO:0007669"/>
    <property type="project" value="UniProtKB-KW"/>
</dbReference>
<protein>
    <submittedName>
        <fullName evidence="5">Caffeic acid 3-O-methyltransferase</fullName>
    </submittedName>
</protein>
<dbReference type="GO" id="GO:0008171">
    <property type="term" value="F:O-methyltransferase activity"/>
    <property type="evidence" value="ECO:0007669"/>
    <property type="project" value="InterPro"/>
</dbReference>
<comment type="caution">
    <text evidence="5">The sequence shown here is derived from an EMBL/GenBank/DDBJ whole genome shotgun (WGS) entry which is preliminary data.</text>
</comment>
<dbReference type="Gene3D" id="3.40.50.150">
    <property type="entry name" value="Vaccinia Virus protein VP39"/>
    <property type="match status" value="1"/>
</dbReference>
<dbReference type="Pfam" id="PF00891">
    <property type="entry name" value="Methyltransf_2"/>
    <property type="match status" value="1"/>
</dbReference>
<evidence type="ECO:0000256" key="2">
    <source>
        <dbReference type="ARBA" id="ARBA00022679"/>
    </source>
</evidence>
<evidence type="ECO:0000313" key="5">
    <source>
        <dbReference type="EMBL" id="KAK1392143.1"/>
    </source>
</evidence>
<sequence length="175" mass="19728">MAPLSLLFLDRISLESWHYLKDAIFNGGSPFHKAFGMNLFEYNRTDPRFNKIFNQAMKNHSSIIIKKILENYNGFEGLTSLVDVGGNMGATLNTIISKYPTIKGVNFDLPHIVKDVPSYKGVEHVGGDMFANVPKGNSIFLKWICHAWSDERCLRLLMKCYEALGDNGKLVVVQV</sequence>
<keyword evidence="6" id="KW-1185">Reference proteome</keyword>
<dbReference type="InterPro" id="IPR001077">
    <property type="entry name" value="COMT_C"/>
</dbReference>
<dbReference type="SUPFAM" id="SSF53335">
    <property type="entry name" value="S-adenosyl-L-methionine-dependent methyltransferases"/>
    <property type="match status" value="1"/>
</dbReference>
<evidence type="ECO:0000259" key="4">
    <source>
        <dbReference type="Pfam" id="PF00891"/>
    </source>
</evidence>
<keyword evidence="1" id="KW-0489">Methyltransferase</keyword>
<feature type="domain" description="O-methyltransferase C-terminal" evidence="4">
    <location>
        <begin position="17"/>
        <end position="174"/>
    </location>
</feature>
<dbReference type="Proteomes" id="UP001237642">
    <property type="component" value="Unassembled WGS sequence"/>
</dbReference>
<evidence type="ECO:0000256" key="3">
    <source>
        <dbReference type="ARBA" id="ARBA00022691"/>
    </source>
</evidence>
<dbReference type="EMBL" id="JAUIZM010000003">
    <property type="protein sequence ID" value="KAK1392143.1"/>
    <property type="molecule type" value="Genomic_DNA"/>
</dbReference>
<accession>A0AAD8IWE2</accession>
<dbReference type="PANTHER" id="PTHR11746">
    <property type="entry name" value="O-METHYLTRANSFERASE"/>
    <property type="match status" value="1"/>
</dbReference>
<keyword evidence="3" id="KW-0949">S-adenosyl-L-methionine</keyword>
<dbReference type="PROSITE" id="PS51683">
    <property type="entry name" value="SAM_OMT_II"/>
    <property type="match status" value="1"/>
</dbReference>
<reference evidence="5" key="2">
    <citation type="submission" date="2023-05" db="EMBL/GenBank/DDBJ databases">
        <authorList>
            <person name="Schelkunov M.I."/>
        </authorList>
    </citation>
    <scope>NUCLEOTIDE SEQUENCE</scope>
    <source>
        <strain evidence="5">Hsosn_3</strain>
        <tissue evidence="5">Leaf</tissue>
    </source>
</reference>